<proteinExistence type="predicted"/>
<protein>
    <submittedName>
        <fullName evidence="3">Aste57867_9542 protein</fullName>
    </submittedName>
</protein>
<evidence type="ECO:0000256" key="1">
    <source>
        <dbReference type="SAM" id="SignalP"/>
    </source>
</evidence>
<reference evidence="3 4" key="1">
    <citation type="submission" date="2019-03" db="EMBL/GenBank/DDBJ databases">
        <authorList>
            <person name="Gaulin E."/>
            <person name="Dumas B."/>
        </authorList>
    </citation>
    <scope>NUCLEOTIDE SEQUENCE [LARGE SCALE GENOMIC DNA]</scope>
    <source>
        <strain evidence="3">CBS 568.67</strain>
    </source>
</reference>
<keyword evidence="1" id="KW-0732">Signal</keyword>
<accession>A0A485KN24</accession>
<evidence type="ECO:0000313" key="2">
    <source>
        <dbReference type="EMBL" id="KAF0699919.1"/>
    </source>
</evidence>
<dbReference type="Proteomes" id="UP000332933">
    <property type="component" value="Unassembled WGS sequence"/>
</dbReference>
<reference evidence="2" key="2">
    <citation type="submission" date="2019-06" db="EMBL/GenBank/DDBJ databases">
        <title>Genomics analysis of Aphanomyces spp. identifies a new class of oomycete effector associated with host adaptation.</title>
        <authorList>
            <person name="Gaulin E."/>
        </authorList>
    </citation>
    <scope>NUCLEOTIDE SEQUENCE</scope>
    <source>
        <strain evidence="2">CBS 578.67</strain>
    </source>
</reference>
<dbReference type="PANTHER" id="PTHR34859">
    <property type="entry name" value="UNNAMED PRODUCT"/>
    <property type="match status" value="1"/>
</dbReference>
<name>A0A485KN24_9STRA</name>
<dbReference type="AlphaFoldDB" id="A0A485KN24"/>
<evidence type="ECO:0000313" key="3">
    <source>
        <dbReference type="EMBL" id="VFT86421.1"/>
    </source>
</evidence>
<keyword evidence="4" id="KW-1185">Reference proteome</keyword>
<sequence>MKFTLVLTIAFAAMVNVAAQTPADVPPGFVLFENGVETGTSGDVAQPEALESFDGVKTAVEDFQTILTNGVQDFKTILSFVDLVKGISTSGLNADNGAQLLSSIKGAIDTGILRVNQGKDIVKDMQGLVSKGQADGSKAVFDIKDIFQSGMKPATTADLAGGLSTVIKNGGTDIVNGIHLVKLIQAIQRDGLNAENGPQLVKDIETAIKNGIVHVKDGVNLGHVIQDIVKNGMSIADGSIVASAITSAIQSALSVFDPNPQICRRKGEGRGFGKPLQNQCQDGEEAYGALCYPKCKDGYEKVGCCICRKKGCSGVDGAVDIGVSCSKPKPYGRGVGYALWHEGKCKAENANYSCEKNGLMWYPKCKPGFHNVGCCICSPDCPAGTTDDGEFCRKDSYGRGVGASRLGCPAGLDKSGLFCYPACKPHYNGVGPVCWPECPANAPFKCGLFCTSSAAACFSETVEIVGAATQVTLSLISQDFTGAIAGAIREGVKVISLPKCAAPPAV</sequence>
<organism evidence="3 4">
    <name type="scientific">Aphanomyces stellatus</name>
    <dbReference type="NCBI Taxonomy" id="120398"/>
    <lineage>
        <taxon>Eukaryota</taxon>
        <taxon>Sar</taxon>
        <taxon>Stramenopiles</taxon>
        <taxon>Oomycota</taxon>
        <taxon>Saprolegniomycetes</taxon>
        <taxon>Saprolegniales</taxon>
        <taxon>Verrucalvaceae</taxon>
        <taxon>Aphanomyces</taxon>
    </lineage>
</organism>
<feature type="chain" id="PRO_5036355434" evidence="1">
    <location>
        <begin position="20"/>
        <end position="506"/>
    </location>
</feature>
<evidence type="ECO:0000313" key="4">
    <source>
        <dbReference type="Proteomes" id="UP000332933"/>
    </source>
</evidence>
<dbReference type="OrthoDB" id="70663at2759"/>
<dbReference type="PANTHER" id="PTHR34859:SF2">
    <property type="entry name" value="LYSM DOMAIN-CONTAINING PROTEIN"/>
    <property type="match status" value="1"/>
</dbReference>
<feature type="signal peptide" evidence="1">
    <location>
        <begin position="1"/>
        <end position="19"/>
    </location>
</feature>
<dbReference type="EMBL" id="VJMH01005147">
    <property type="protein sequence ID" value="KAF0699919.1"/>
    <property type="molecule type" value="Genomic_DNA"/>
</dbReference>
<gene>
    <name evidence="3" type="primary">Aste57867_9542</name>
    <name evidence="2" type="ORF">As57867_009505</name>
    <name evidence="3" type="ORF">ASTE57867_9542</name>
</gene>
<dbReference type="EMBL" id="CAADRA010005168">
    <property type="protein sequence ID" value="VFT86421.1"/>
    <property type="molecule type" value="Genomic_DNA"/>
</dbReference>